<keyword evidence="3" id="KW-1185">Reference proteome</keyword>
<gene>
    <name evidence="2" type="ORF">EB233_07335</name>
</gene>
<keyword evidence="1" id="KW-0472">Membrane</keyword>
<sequence>MGLLASLLSGFASGETLAAVRRARTAAIVYVLSALAAFCGLGFLVGAAYIWASARYGSLAAALGFGVGFLVIAGVVLVIHRLMSGVRARREAKRRNADMKAFGITAALAVLPALLKGKGGLGVILGPAVALAAYAIYRENVKPDDPDAGGQE</sequence>
<keyword evidence="1" id="KW-1133">Transmembrane helix</keyword>
<dbReference type="Proteomes" id="UP000503339">
    <property type="component" value="Chromosome"/>
</dbReference>
<evidence type="ECO:0000313" key="3">
    <source>
        <dbReference type="Proteomes" id="UP000503339"/>
    </source>
</evidence>
<keyword evidence="1" id="KW-0812">Transmembrane</keyword>
<feature type="transmembrane region" description="Helical" evidence="1">
    <location>
        <begin position="28"/>
        <end position="52"/>
    </location>
</feature>
<dbReference type="EMBL" id="CP033361">
    <property type="protein sequence ID" value="QKC75378.1"/>
    <property type="molecule type" value="Genomic_DNA"/>
</dbReference>
<reference evidence="2 3" key="1">
    <citation type="submission" date="2018-10" db="EMBL/GenBank/DDBJ databases">
        <authorList>
            <person name="Perry B.J."/>
            <person name="Sullivan J.T."/>
            <person name="Murphy R.J.T."/>
            <person name="Ramsay J.P."/>
            <person name="Ronson C.W."/>
        </authorList>
    </citation>
    <scope>NUCLEOTIDE SEQUENCE [LARGE SCALE GENOMIC DNA]</scope>
    <source>
        <strain evidence="2 3">NZP2014</strain>
    </source>
</reference>
<organism evidence="2 3">
    <name type="scientific">Mesorhizobium erdmanii</name>
    <dbReference type="NCBI Taxonomy" id="1777866"/>
    <lineage>
        <taxon>Bacteria</taxon>
        <taxon>Pseudomonadati</taxon>
        <taxon>Pseudomonadota</taxon>
        <taxon>Alphaproteobacteria</taxon>
        <taxon>Hyphomicrobiales</taxon>
        <taxon>Phyllobacteriaceae</taxon>
        <taxon>Mesorhizobium</taxon>
    </lineage>
</organism>
<dbReference type="KEGG" id="merd:EB233_07335"/>
<evidence type="ECO:0000256" key="1">
    <source>
        <dbReference type="SAM" id="Phobius"/>
    </source>
</evidence>
<feature type="transmembrane region" description="Helical" evidence="1">
    <location>
        <begin position="99"/>
        <end position="115"/>
    </location>
</feature>
<dbReference type="RefSeq" id="WP_064990801.1">
    <property type="nucleotide sequence ID" value="NZ_CP033361.1"/>
</dbReference>
<dbReference type="AlphaFoldDB" id="A0A6M7UGV5"/>
<name>A0A6M7UGV5_9HYPH</name>
<proteinExistence type="predicted"/>
<evidence type="ECO:0008006" key="4">
    <source>
        <dbReference type="Google" id="ProtNLM"/>
    </source>
</evidence>
<accession>A0A6M7UGV5</accession>
<feature type="transmembrane region" description="Helical" evidence="1">
    <location>
        <begin position="59"/>
        <end position="79"/>
    </location>
</feature>
<protein>
    <recommendedName>
        <fullName evidence="4">Phage holin family protein</fullName>
    </recommendedName>
</protein>
<evidence type="ECO:0000313" key="2">
    <source>
        <dbReference type="EMBL" id="QKC75378.1"/>
    </source>
</evidence>